<dbReference type="Gene3D" id="1.25.40.420">
    <property type="match status" value="1"/>
</dbReference>
<dbReference type="AlphaFoldDB" id="A0AAF5PVY0"/>
<feature type="compositionally biased region" description="Basic residues" evidence="1">
    <location>
        <begin position="260"/>
        <end position="273"/>
    </location>
</feature>
<evidence type="ECO:0000313" key="4">
    <source>
        <dbReference type="WBParaSite" id="mrna-Wban_06363"/>
    </source>
</evidence>
<dbReference type="WBParaSite" id="mrna-Wban_06363">
    <property type="protein sequence ID" value="mrna-Wban_06363"/>
    <property type="gene ID" value="Wban_06363"/>
</dbReference>
<dbReference type="SMART" id="SM00875">
    <property type="entry name" value="BACK"/>
    <property type="match status" value="1"/>
</dbReference>
<protein>
    <recommendedName>
        <fullName evidence="2">BACK domain-containing protein</fullName>
    </recommendedName>
</protein>
<evidence type="ECO:0000259" key="2">
    <source>
        <dbReference type="SMART" id="SM00875"/>
    </source>
</evidence>
<accession>A0AAF5PVY0</accession>
<reference evidence="3" key="2">
    <citation type="journal article" date="2016" name="Mol. Ecol.">
        <title>Population genomics of the filarial nematode parasite Wuchereria bancrofti from mosquitoes.</title>
        <authorList>
            <person name="Small S.T."/>
            <person name="Reimer L.J."/>
            <person name="Tisch D.J."/>
            <person name="King C.L."/>
            <person name="Christensen B.M."/>
            <person name="Siba P.M."/>
            <person name="Kazura J.W."/>
            <person name="Serre D."/>
            <person name="Zimmerman P.A."/>
        </authorList>
    </citation>
    <scope>NUCLEOTIDE SEQUENCE</scope>
    <source>
        <strain evidence="3">pt0022</strain>
    </source>
</reference>
<evidence type="ECO:0000313" key="3">
    <source>
        <dbReference type="Proteomes" id="UP000093561"/>
    </source>
</evidence>
<reference evidence="3" key="1">
    <citation type="submission" date="2015-03" db="EMBL/GenBank/DDBJ databases">
        <title>Wuchereria bancrofti Genome Sequencing Papua New Guinea Strain.</title>
        <authorList>
            <person name="Small S.T."/>
            <person name="Serre D."/>
            <person name="Zimmerman P.A."/>
        </authorList>
    </citation>
    <scope>NUCLEOTIDE SEQUENCE [LARGE SCALE GENOMIC DNA]</scope>
    <source>
        <strain evidence="3">pt0022</strain>
    </source>
</reference>
<feature type="compositionally biased region" description="Basic and acidic residues" evidence="1">
    <location>
        <begin position="237"/>
        <end position="253"/>
    </location>
</feature>
<dbReference type="Pfam" id="PF07707">
    <property type="entry name" value="BACK"/>
    <property type="match status" value="1"/>
</dbReference>
<organism evidence="3 4">
    <name type="scientific">Wuchereria bancrofti</name>
    <dbReference type="NCBI Taxonomy" id="6293"/>
    <lineage>
        <taxon>Eukaryota</taxon>
        <taxon>Metazoa</taxon>
        <taxon>Ecdysozoa</taxon>
        <taxon>Nematoda</taxon>
        <taxon>Chromadorea</taxon>
        <taxon>Rhabditida</taxon>
        <taxon>Spirurina</taxon>
        <taxon>Spiruromorpha</taxon>
        <taxon>Filarioidea</taxon>
        <taxon>Onchocercidae</taxon>
        <taxon>Wuchereria</taxon>
    </lineage>
</organism>
<feature type="compositionally biased region" description="Basic residues" evidence="1">
    <location>
        <begin position="310"/>
        <end position="321"/>
    </location>
</feature>
<sequence>MTTDGNTKARITNSILGDMTEIAYLLEMESLLEKIDKFILISITQNEQFLVHTLAMISVQLLLDTTLGRKVIDIAVSKFQIIRKMSSFNDVPLDAMLRILDRCDLNISNEFDVVETAISWLAAKPERIHFSHLILRCVRVVNLTPNQRSDLFTLTKAMPKYAQIMSAFVHYTFNNTNAYRVCVLAEHNSYKRCGTKIDYQQFIINVPSRKILYRRKAPPIKSSYITAKPKVSPSQVSDDKKSEVISEGKDMKRSIFSISQKRRTTRAERRQKRNTMPTVTELTKEKKDIVNKNEKDEKKASKDGNDKTTKGSKNKQSKSQRKTAGSSPESEDRSTYYKSNNTRSVTTSSDKSSDYSSETDQSSSITSTTTDKSELRNK</sequence>
<proteinExistence type="predicted"/>
<evidence type="ECO:0000256" key="1">
    <source>
        <dbReference type="SAM" id="MobiDB-lite"/>
    </source>
</evidence>
<dbReference type="InterPro" id="IPR011705">
    <property type="entry name" value="BACK"/>
</dbReference>
<feature type="compositionally biased region" description="Basic and acidic residues" evidence="1">
    <location>
        <begin position="282"/>
        <end position="309"/>
    </location>
</feature>
<feature type="region of interest" description="Disordered" evidence="1">
    <location>
        <begin position="228"/>
        <end position="378"/>
    </location>
</feature>
<reference evidence="4" key="3">
    <citation type="submission" date="2024-02" db="UniProtKB">
        <authorList>
            <consortium name="WormBaseParasite"/>
        </authorList>
    </citation>
    <scope>IDENTIFICATION</scope>
    <source>
        <strain evidence="4">pt0022</strain>
    </source>
</reference>
<feature type="domain" description="BACK" evidence="2">
    <location>
        <begin position="53"/>
        <end position="152"/>
    </location>
</feature>
<dbReference type="Proteomes" id="UP000093561">
    <property type="component" value="Unassembled WGS sequence"/>
</dbReference>
<feature type="compositionally biased region" description="Low complexity" evidence="1">
    <location>
        <begin position="344"/>
        <end position="370"/>
    </location>
</feature>
<name>A0AAF5PVY0_WUCBA</name>